<dbReference type="SUPFAM" id="SSF47986">
    <property type="entry name" value="DEATH domain"/>
    <property type="match status" value="1"/>
</dbReference>
<dbReference type="Pfam" id="PF14786">
    <property type="entry name" value="Death_2"/>
    <property type="match status" value="1"/>
</dbReference>
<evidence type="ECO:0000256" key="1">
    <source>
        <dbReference type="ARBA" id="ARBA00022741"/>
    </source>
</evidence>
<feature type="region of interest" description="Disordered" evidence="4">
    <location>
        <begin position="282"/>
        <end position="336"/>
    </location>
</feature>
<evidence type="ECO:0000313" key="6">
    <source>
        <dbReference type="EMBL" id="WAR27878.1"/>
    </source>
</evidence>
<dbReference type="PROSITE" id="PS50011">
    <property type="entry name" value="PROTEIN_KINASE_DOM"/>
    <property type="match status" value="1"/>
</dbReference>
<proteinExistence type="predicted"/>
<dbReference type="Gene3D" id="1.10.510.10">
    <property type="entry name" value="Transferase(Phosphotransferase) domain 1"/>
    <property type="match status" value="1"/>
</dbReference>
<feature type="binding site" evidence="3">
    <location>
        <position position="464"/>
    </location>
    <ligand>
        <name>ATP</name>
        <dbReference type="ChEBI" id="CHEBI:30616"/>
    </ligand>
</feature>
<dbReference type="Pfam" id="PF00069">
    <property type="entry name" value="Pkinase"/>
    <property type="match status" value="1"/>
</dbReference>
<dbReference type="InterPro" id="IPR017441">
    <property type="entry name" value="Protein_kinase_ATP_BS"/>
</dbReference>
<accession>A0ABY7G400</accession>
<dbReference type="InterPro" id="IPR011029">
    <property type="entry name" value="DEATH-like_dom_sf"/>
</dbReference>
<dbReference type="InterPro" id="IPR011009">
    <property type="entry name" value="Kinase-like_dom_sf"/>
</dbReference>
<evidence type="ECO:0000313" key="7">
    <source>
        <dbReference type="Proteomes" id="UP001164746"/>
    </source>
</evidence>
<evidence type="ECO:0000256" key="3">
    <source>
        <dbReference type="PROSITE-ProRule" id="PRU10141"/>
    </source>
</evidence>
<organism evidence="6 7">
    <name type="scientific">Mya arenaria</name>
    <name type="common">Soft-shell clam</name>
    <dbReference type="NCBI Taxonomy" id="6604"/>
    <lineage>
        <taxon>Eukaryota</taxon>
        <taxon>Metazoa</taxon>
        <taxon>Spiralia</taxon>
        <taxon>Lophotrochozoa</taxon>
        <taxon>Mollusca</taxon>
        <taxon>Bivalvia</taxon>
        <taxon>Autobranchia</taxon>
        <taxon>Heteroconchia</taxon>
        <taxon>Euheterodonta</taxon>
        <taxon>Imparidentia</taxon>
        <taxon>Neoheterodontei</taxon>
        <taxon>Myida</taxon>
        <taxon>Myoidea</taxon>
        <taxon>Myidae</taxon>
        <taxon>Mya</taxon>
    </lineage>
</organism>
<keyword evidence="7" id="KW-1185">Reference proteome</keyword>
<dbReference type="PANTHER" id="PTHR47989">
    <property type="entry name" value="OS01G0750732 PROTEIN"/>
    <property type="match status" value="1"/>
</dbReference>
<feature type="domain" description="Protein kinase" evidence="5">
    <location>
        <begin position="435"/>
        <end position="699"/>
    </location>
</feature>
<feature type="compositionally biased region" description="Polar residues" evidence="4">
    <location>
        <begin position="293"/>
        <end position="302"/>
    </location>
</feature>
<dbReference type="SUPFAM" id="SSF56112">
    <property type="entry name" value="Protein kinase-like (PK-like)"/>
    <property type="match status" value="1"/>
</dbReference>
<keyword evidence="1 3" id="KW-0547">Nucleotide-binding</keyword>
<dbReference type="PANTHER" id="PTHR47989:SF47">
    <property type="entry name" value="SERINE_THREONINE-PROTEIN KINASE PBL28-RELATED"/>
    <property type="match status" value="1"/>
</dbReference>
<protein>
    <submittedName>
        <fullName evidence="6">IRAK4-like protein</fullName>
    </submittedName>
</protein>
<dbReference type="InterPro" id="IPR029397">
    <property type="entry name" value="Tube_Death"/>
</dbReference>
<dbReference type="Proteomes" id="UP001164746">
    <property type="component" value="Chromosome 15"/>
</dbReference>
<evidence type="ECO:0000256" key="4">
    <source>
        <dbReference type="SAM" id="MobiDB-lite"/>
    </source>
</evidence>
<name>A0ABY7G400_MYAAR</name>
<dbReference type="EMBL" id="CP111026">
    <property type="protein sequence ID" value="WAR27878.1"/>
    <property type="molecule type" value="Genomic_DNA"/>
</dbReference>
<feature type="compositionally biased region" description="Polar residues" evidence="4">
    <location>
        <begin position="326"/>
        <end position="335"/>
    </location>
</feature>
<dbReference type="SMART" id="SM00220">
    <property type="entry name" value="S_TKc"/>
    <property type="match status" value="1"/>
</dbReference>
<dbReference type="Gene3D" id="3.30.200.20">
    <property type="entry name" value="Phosphorylase Kinase, domain 1"/>
    <property type="match status" value="1"/>
</dbReference>
<gene>
    <name evidence="6" type="ORF">MAR_013582</name>
</gene>
<dbReference type="PROSITE" id="PS00108">
    <property type="entry name" value="PROTEIN_KINASE_ST"/>
    <property type="match status" value="1"/>
</dbReference>
<dbReference type="InterPro" id="IPR008271">
    <property type="entry name" value="Ser/Thr_kinase_AS"/>
</dbReference>
<evidence type="ECO:0000259" key="5">
    <source>
        <dbReference type="PROSITE" id="PS50011"/>
    </source>
</evidence>
<dbReference type="PROSITE" id="PS00107">
    <property type="entry name" value="PROTEIN_KINASE_ATP"/>
    <property type="match status" value="1"/>
</dbReference>
<evidence type="ECO:0000256" key="2">
    <source>
        <dbReference type="ARBA" id="ARBA00022840"/>
    </source>
</evidence>
<dbReference type="InterPro" id="IPR000719">
    <property type="entry name" value="Prot_kinase_dom"/>
</dbReference>
<reference evidence="6" key="1">
    <citation type="submission" date="2022-11" db="EMBL/GenBank/DDBJ databases">
        <title>Centuries of genome instability and evolution in soft-shell clam transmissible cancer (bioRxiv).</title>
        <authorList>
            <person name="Hart S.F.M."/>
            <person name="Yonemitsu M.A."/>
            <person name="Giersch R.M."/>
            <person name="Beal B.F."/>
            <person name="Arriagada G."/>
            <person name="Davis B.W."/>
            <person name="Ostrander E.A."/>
            <person name="Goff S.P."/>
            <person name="Metzger M.J."/>
        </authorList>
    </citation>
    <scope>NUCLEOTIDE SEQUENCE</scope>
    <source>
        <strain evidence="6">MELC-2E11</strain>
        <tissue evidence="6">Siphon/mantle</tissue>
    </source>
</reference>
<dbReference type="Gene3D" id="1.10.533.10">
    <property type="entry name" value="Death Domain, Fas"/>
    <property type="match status" value="1"/>
</dbReference>
<sequence length="702" mass="78796">MNNVVSGDTDASSLPESDGCVLQEYGRSMWYLRGLGHFEEHLFEVRGDIALETNAAQCDLTDGDSVCSHCDTMESNPPDKDDTFVAHIYRSYREQMMGGKHNQVTAETCLNKLPFSVIRNISNRLDIDKKWERFVSKIPRRMADVGKADCEMRYSHLQIRLFEDKGRRQDGSPSKSIIDDWSTQLPKVKHLIRVLQEADLYEAADYLSENVLQVGKVERLHTADEPPSLPGPVWSDDKLSKGNIDESYEKHKYYVSKVDEYNLSPSKPYSDGKSIDYSELASTGGENSYDKLQPSSLSSGDNKISYFSGGPSFEGKAINSRESSEQPESGSNSQMCFVPKDPMFQLPVSEDPPYDYAKPPEKNVLFMDEGDYCRQQVIYERQKNVRKEPCESSDVVLTSPSSTNSDIYKLIGPQRQMDYSILQHITDNFKPGELVQGGRVIGSGGFGEVYLGVFENGHKVAVKKLKNVDEVDKQFRTELEALTKHRHKNIVCLYAYSVNGPDKCLVYEYLCNGSLEDRLHRRGNTPPLSVKVRLSILSGTAEGIVFLNEQGIVHRDIKSPNVLLDEDFNPKVGDFATARAGPQGNTTAPMSTRVVIGTSAYLAPEAMNFDVSTKLDSWSFGIIILEMLTAAPALDSTREEKDLKSYTEENDMYELLDNSGGEWPKHVVAQLTDISERCSQRRKKQRVNVVDILSELQALCMS</sequence>
<keyword evidence="2 3" id="KW-0067">ATP-binding</keyword>